<feature type="transmembrane region" description="Helical" evidence="7">
    <location>
        <begin position="21"/>
        <end position="45"/>
    </location>
</feature>
<evidence type="ECO:0000313" key="10">
    <source>
        <dbReference type="EMBL" id="MFD2629791.1"/>
    </source>
</evidence>
<dbReference type="SMART" id="SM00283">
    <property type="entry name" value="MA"/>
    <property type="match status" value="1"/>
</dbReference>
<evidence type="ECO:0000256" key="7">
    <source>
        <dbReference type="SAM" id="Phobius"/>
    </source>
</evidence>
<dbReference type="Gene3D" id="1.10.287.950">
    <property type="entry name" value="Methyl-accepting chemotaxis protein"/>
    <property type="match status" value="1"/>
</dbReference>
<dbReference type="PANTHER" id="PTHR32089:SF114">
    <property type="entry name" value="METHYL-ACCEPTING CHEMOTAXIS PROTEIN MCPB"/>
    <property type="match status" value="1"/>
</dbReference>
<feature type="transmembrane region" description="Helical" evidence="7">
    <location>
        <begin position="185"/>
        <end position="209"/>
    </location>
</feature>
<comment type="similarity">
    <text evidence="5">Belongs to the methyl-accepting chemotaxis (MCP) protein family.</text>
</comment>
<comment type="caution">
    <text evidence="10">The sequence shown here is derived from an EMBL/GenBank/DDBJ whole genome shotgun (WGS) entry which is preliminary data.</text>
</comment>
<evidence type="ECO:0000259" key="9">
    <source>
        <dbReference type="PROSITE" id="PS50885"/>
    </source>
</evidence>
<keyword evidence="7" id="KW-1133">Transmembrane helix</keyword>
<evidence type="ECO:0000256" key="6">
    <source>
        <dbReference type="PROSITE-ProRule" id="PRU00284"/>
    </source>
</evidence>
<accession>A0ABW5Q354</accession>
<evidence type="ECO:0000256" key="5">
    <source>
        <dbReference type="ARBA" id="ARBA00029447"/>
    </source>
</evidence>
<dbReference type="CDD" id="cd06225">
    <property type="entry name" value="HAMP"/>
    <property type="match status" value="1"/>
</dbReference>
<dbReference type="EMBL" id="JBHUMX010000040">
    <property type="protein sequence ID" value="MFD2629791.1"/>
    <property type="molecule type" value="Genomic_DNA"/>
</dbReference>
<comment type="subcellular location">
    <subcellularLocation>
        <location evidence="1">Cell membrane</location>
    </subcellularLocation>
</comment>
<dbReference type="PROSITE" id="PS50885">
    <property type="entry name" value="HAMP"/>
    <property type="match status" value="1"/>
</dbReference>
<dbReference type="SUPFAM" id="SSF58104">
    <property type="entry name" value="Methyl-accepting chemotaxis protein (MCP) signaling domain"/>
    <property type="match status" value="1"/>
</dbReference>
<keyword evidence="11" id="KW-1185">Reference proteome</keyword>
<keyword evidence="3 7" id="KW-0472">Membrane</keyword>
<organism evidence="10 11">
    <name type="scientific">Oceanobacillus kapialis</name>
    <dbReference type="NCBI Taxonomy" id="481353"/>
    <lineage>
        <taxon>Bacteria</taxon>
        <taxon>Bacillati</taxon>
        <taxon>Bacillota</taxon>
        <taxon>Bacilli</taxon>
        <taxon>Bacillales</taxon>
        <taxon>Bacillaceae</taxon>
        <taxon>Oceanobacillus</taxon>
    </lineage>
</organism>
<dbReference type="Proteomes" id="UP001597451">
    <property type="component" value="Unassembled WGS sequence"/>
</dbReference>
<evidence type="ECO:0000313" key="11">
    <source>
        <dbReference type="Proteomes" id="UP001597451"/>
    </source>
</evidence>
<keyword evidence="2" id="KW-1003">Cell membrane</keyword>
<feature type="domain" description="HAMP" evidence="9">
    <location>
        <begin position="209"/>
        <end position="262"/>
    </location>
</feature>
<dbReference type="PANTHER" id="PTHR32089">
    <property type="entry name" value="METHYL-ACCEPTING CHEMOTAXIS PROTEIN MCPB"/>
    <property type="match status" value="1"/>
</dbReference>
<evidence type="ECO:0000256" key="2">
    <source>
        <dbReference type="ARBA" id="ARBA00022475"/>
    </source>
</evidence>
<reference evidence="11" key="1">
    <citation type="journal article" date="2019" name="Int. J. Syst. Evol. Microbiol.">
        <title>The Global Catalogue of Microorganisms (GCM) 10K type strain sequencing project: providing services to taxonomists for standard genome sequencing and annotation.</title>
        <authorList>
            <consortium name="The Broad Institute Genomics Platform"/>
            <consortium name="The Broad Institute Genome Sequencing Center for Infectious Disease"/>
            <person name="Wu L."/>
            <person name="Ma J."/>
        </authorList>
    </citation>
    <scope>NUCLEOTIDE SEQUENCE [LARGE SCALE GENOMIC DNA]</scope>
    <source>
        <strain evidence="11">TISTR 1858</strain>
    </source>
</reference>
<evidence type="ECO:0000256" key="4">
    <source>
        <dbReference type="ARBA" id="ARBA00023224"/>
    </source>
</evidence>
<keyword evidence="7" id="KW-0812">Transmembrane</keyword>
<evidence type="ECO:0000256" key="1">
    <source>
        <dbReference type="ARBA" id="ARBA00004236"/>
    </source>
</evidence>
<dbReference type="InterPro" id="IPR004089">
    <property type="entry name" value="MCPsignal_dom"/>
</dbReference>
<gene>
    <name evidence="10" type="ORF">ACFSUN_13470</name>
</gene>
<protein>
    <submittedName>
        <fullName evidence="10">Methyl-accepting chemotaxis protein</fullName>
    </submittedName>
</protein>
<name>A0ABW5Q354_9BACI</name>
<keyword evidence="4 6" id="KW-0807">Transducer</keyword>
<dbReference type="PROSITE" id="PS50111">
    <property type="entry name" value="CHEMOTAXIS_TRANSDUC_2"/>
    <property type="match status" value="1"/>
</dbReference>
<sequence>MSKIKQTFYSKAREALTKLSLRSRLLILFISIFILSITVVGTVSYSKARDMTTESIENRLLREAELMGYIADNLKFLYVSDDAYFQQQLVANIQTQQEKLADEGIESSYYYITDGEATPFETGNQQAAPIPESIVAQISEEQNGIFNEQISGEAYTFTFQEMDEINGTYVIAVPVSSYMGPVQEMAWSTIIVIAISIAISIVLIVLFVSSLTKPLMVLRNAMREVREGDLQQQVEIQTTLPEFISLKKSYDAMMNQMVQLLRDIRKTTLQLQKHGKELQGSSEGTLASNQELNQAILVVKEGAEQTAGSSEVSAENFREMKHQMEEMLVNMDTVFTSADGMHESAESGNHSMTKLIQTVQTFEKDFAQLTETVRQLQSDAKSISDLVGLIQGITEQTKLLSLNASIEAARAGEAGKGFAVVAEEVGKLAEQSAKAASQITSSVHNMESITTHASQEFDQMLQKTHRTLEMSNESQVSLDGLLHEIHDVGGKLRGLQMELSGLKQQLPSLEQIAGEFSSVSQETLASAEQMLGSSELQLHSVKATHEIGMKLTATSESLSAKTQRFIIE</sequence>
<proteinExistence type="inferred from homology"/>
<dbReference type="InterPro" id="IPR003660">
    <property type="entry name" value="HAMP_dom"/>
</dbReference>
<evidence type="ECO:0000259" key="8">
    <source>
        <dbReference type="PROSITE" id="PS50111"/>
    </source>
</evidence>
<dbReference type="Gene3D" id="6.10.340.10">
    <property type="match status" value="1"/>
</dbReference>
<evidence type="ECO:0000256" key="3">
    <source>
        <dbReference type="ARBA" id="ARBA00023136"/>
    </source>
</evidence>
<feature type="domain" description="Methyl-accepting transducer" evidence="8">
    <location>
        <begin position="281"/>
        <end position="531"/>
    </location>
</feature>
<dbReference type="Pfam" id="PF00015">
    <property type="entry name" value="MCPsignal"/>
    <property type="match status" value="1"/>
</dbReference>
<dbReference type="SMART" id="SM00304">
    <property type="entry name" value="HAMP"/>
    <property type="match status" value="1"/>
</dbReference>
<dbReference type="RefSeq" id="WP_379562579.1">
    <property type="nucleotide sequence ID" value="NZ_JBHUMX010000040.1"/>
</dbReference>